<keyword evidence="3" id="KW-1185">Reference proteome</keyword>
<organism evidence="2 3">
    <name type="scientific">Roseovarius pacificus</name>
    <dbReference type="NCBI Taxonomy" id="337701"/>
    <lineage>
        <taxon>Bacteria</taxon>
        <taxon>Pseudomonadati</taxon>
        <taxon>Pseudomonadota</taxon>
        <taxon>Alphaproteobacteria</taxon>
        <taxon>Rhodobacterales</taxon>
        <taxon>Roseobacteraceae</taxon>
        <taxon>Roseovarius</taxon>
    </lineage>
</organism>
<dbReference type="STRING" id="337701.SAMN05444398_11058"/>
<sequence length="179" mass="18887">MADPTLVTLSGSLRKGSYNRMLLKEARAAFGPAQVLEGNLNLPLYDGDLEQAEGIPEAVTTLANLIKGADAVVISSPEYNKGISGVLKNAFDWISRVEGMAFKGKPTVVISANAGRTGGETGQYMTLSCLVPLQAQIISGPTLCVAGAQNEFDENGTLTNDHYLEVLATRMQALRAAAT</sequence>
<evidence type="ECO:0000259" key="1">
    <source>
        <dbReference type="Pfam" id="PF03358"/>
    </source>
</evidence>
<protein>
    <submittedName>
        <fullName evidence="2">Chromate reductase</fullName>
    </submittedName>
</protein>
<proteinExistence type="predicted"/>
<evidence type="ECO:0000313" key="3">
    <source>
        <dbReference type="Proteomes" id="UP000183974"/>
    </source>
</evidence>
<dbReference type="InterPro" id="IPR050712">
    <property type="entry name" value="NAD(P)H-dep_reductase"/>
</dbReference>
<dbReference type="GO" id="GO:0016491">
    <property type="term" value="F:oxidoreductase activity"/>
    <property type="evidence" value="ECO:0007669"/>
    <property type="project" value="InterPro"/>
</dbReference>
<dbReference type="RefSeq" id="WP_073035690.1">
    <property type="nucleotide sequence ID" value="NZ_BMLR01000011.1"/>
</dbReference>
<dbReference type="InterPro" id="IPR005025">
    <property type="entry name" value="FMN_Rdtase-like_dom"/>
</dbReference>
<dbReference type="Gene3D" id="3.40.50.360">
    <property type="match status" value="1"/>
</dbReference>
<dbReference type="InterPro" id="IPR029039">
    <property type="entry name" value="Flavoprotein-like_sf"/>
</dbReference>
<dbReference type="PANTHER" id="PTHR30543:SF21">
    <property type="entry name" value="NAD(P)H-DEPENDENT FMN REDUCTASE LOT6"/>
    <property type="match status" value="1"/>
</dbReference>
<reference evidence="2 3" key="1">
    <citation type="submission" date="2016-11" db="EMBL/GenBank/DDBJ databases">
        <authorList>
            <person name="Jaros S."/>
            <person name="Januszkiewicz K."/>
            <person name="Wedrychowicz H."/>
        </authorList>
    </citation>
    <scope>NUCLEOTIDE SEQUENCE [LARGE SCALE GENOMIC DNA]</scope>
    <source>
        <strain evidence="2 3">DSM 29589</strain>
    </source>
</reference>
<dbReference type="Pfam" id="PF03358">
    <property type="entry name" value="FMN_red"/>
    <property type="match status" value="1"/>
</dbReference>
<feature type="domain" description="NADPH-dependent FMN reductase-like" evidence="1">
    <location>
        <begin position="5"/>
        <end position="147"/>
    </location>
</feature>
<dbReference type="GO" id="GO:0010181">
    <property type="term" value="F:FMN binding"/>
    <property type="evidence" value="ECO:0007669"/>
    <property type="project" value="TreeGrafter"/>
</dbReference>
<dbReference type="OrthoDB" id="9812295at2"/>
<accession>A0A1M7G926</accession>
<dbReference type="EMBL" id="FRBR01000010">
    <property type="protein sequence ID" value="SHM12686.1"/>
    <property type="molecule type" value="Genomic_DNA"/>
</dbReference>
<dbReference type="GO" id="GO:0005829">
    <property type="term" value="C:cytosol"/>
    <property type="evidence" value="ECO:0007669"/>
    <property type="project" value="TreeGrafter"/>
</dbReference>
<gene>
    <name evidence="2" type="ORF">SAMN05444398_11058</name>
</gene>
<dbReference type="AlphaFoldDB" id="A0A1M7G926"/>
<dbReference type="Proteomes" id="UP000183974">
    <property type="component" value="Unassembled WGS sequence"/>
</dbReference>
<evidence type="ECO:0000313" key="2">
    <source>
        <dbReference type="EMBL" id="SHM12686.1"/>
    </source>
</evidence>
<dbReference type="PANTHER" id="PTHR30543">
    <property type="entry name" value="CHROMATE REDUCTASE"/>
    <property type="match status" value="1"/>
</dbReference>
<name>A0A1M7G926_9RHOB</name>
<dbReference type="SUPFAM" id="SSF52218">
    <property type="entry name" value="Flavoproteins"/>
    <property type="match status" value="1"/>
</dbReference>